<feature type="transmembrane region" description="Helical" evidence="7">
    <location>
        <begin position="216"/>
        <end position="233"/>
    </location>
</feature>
<sequence length="415" mass="45710">MFKELHPNIRARILIQFLSKIIGSMIFPFMAIYFSMEINSKVAGILLMINVLAQFLAGMYGGHLADIIGRKKLMVAGELLKVFAFLGMVLCNSPIFHSPWITFVMLLLIGVAQGLINPAGEAMLIDVSTPENRSFMYSVSYWANNLSMMIGIIVGGWFFVDYLFPLLVALFIMSFVTAWLTISLISETLKQKAVLEKGSYGLVGMLKNYGQVLHDYRFLLYTIGGIAVMSIEFQRSNYISVRLAEDFQALLVHFGPLGNITLNGVQIVSVLTAVNTLFIVLFTVPVARFVTKRAQQPIMYVGFTLFAIGFAVCAFANNLAVLLLATAVLSIGELLYVPTRQTILAAIVDDDRRGAYMAFNGIIFQIGKMIGSVSLVFAPFIGKYGMATFTILLGVLSIVFSATALKSGWKKVLAK</sequence>
<feature type="transmembrane region" description="Helical" evidence="7">
    <location>
        <begin position="42"/>
        <end position="61"/>
    </location>
</feature>
<feature type="transmembrane region" description="Helical" evidence="7">
    <location>
        <begin position="384"/>
        <end position="405"/>
    </location>
</feature>
<dbReference type="InterPro" id="IPR020846">
    <property type="entry name" value="MFS_dom"/>
</dbReference>
<keyword evidence="3" id="KW-1003">Cell membrane</keyword>
<dbReference type="CDD" id="cd17329">
    <property type="entry name" value="MFS_MdtH_MDR_like"/>
    <property type="match status" value="1"/>
</dbReference>
<feature type="transmembrane region" description="Helical" evidence="7">
    <location>
        <begin position="358"/>
        <end position="378"/>
    </location>
</feature>
<evidence type="ECO:0000256" key="3">
    <source>
        <dbReference type="ARBA" id="ARBA00022475"/>
    </source>
</evidence>
<dbReference type="EMBL" id="JAARXV010000003">
    <property type="protein sequence ID" value="MBC2142331.1"/>
    <property type="molecule type" value="Genomic_DNA"/>
</dbReference>
<feature type="transmembrane region" description="Helical" evidence="7">
    <location>
        <begin position="264"/>
        <end position="286"/>
    </location>
</feature>
<evidence type="ECO:0000256" key="7">
    <source>
        <dbReference type="SAM" id="Phobius"/>
    </source>
</evidence>
<feature type="domain" description="Major facilitator superfamily (MFS) profile" evidence="8">
    <location>
        <begin position="1"/>
        <end position="406"/>
    </location>
</feature>
<feature type="transmembrane region" description="Helical" evidence="7">
    <location>
        <begin position="166"/>
        <end position="185"/>
    </location>
</feature>
<proteinExistence type="predicted"/>
<evidence type="ECO:0000313" key="9">
    <source>
        <dbReference type="EMBL" id="MBC2142331.1"/>
    </source>
</evidence>
<evidence type="ECO:0000256" key="2">
    <source>
        <dbReference type="ARBA" id="ARBA00022448"/>
    </source>
</evidence>
<evidence type="ECO:0000256" key="6">
    <source>
        <dbReference type="ARBA" id="ARBA00023136"/>
    </source>
</evidence>
<feature type="transmembrane region" description="Helical" evidence="7">
    <location>
        <begin position="321"/>
        <end position="337"/>
    </location>
</feature>
<accession>A0AB73H9Q1</accession>
<evidence type="ECO:0000256" key="5">
    <source>
        <dbReference type="ARBA" id="ARBA00022989"/>
    </source>
</evidence>
<dbReference type="Proteomes" id="UP000552309">
    <property type="component" value="Unassembled WGS sequence"/>
</dbReference>
<dbReference type="InterPro" id="IPR050171">
    <property type="entry name" value="MFS_Transporters"/>
</dbReference>
<feature type="transmembrane region" description="Helical" evidence="7">
    <location>
        <begin position="298"/>
        <end position="315"/>
    </location>
</feature>
<reference evidence="9 10" key="1">
    <citation type="submission" date="2020-03" db="EMBL/GenBank/DDBJ databases">
        <title>Soil Listeria distribution.</title>
        <authorList>
            <person name="Liao J."/>
            <person name="Wiedmann M."/>
        </authorList>
    </citation>
    <scope>NUCLEOTIDE SEQUENCE [LARGE SCALE GENOMIC DNA]</scope>
    <source>
        <strain evidence="9 10">FSL L7-0297</strain>
    </source>
</reference>
<dbReference type="RefSeq" id="WP_185543462.1">
    <property type="nucleotide sequence ID" value="NZ_JAARXV010000003.1"/>
</dbReference>
<dbReference type="Gene3D" id="1.20.1250.20">
    <property type="entry name" value="MFS general substrate transporter like domains"/>
    <property type="match status" value="2"/>
</dbReference>
<dbReference type="PANTHER" id="PTHR23517:SF3">
    <property type="entry name" value="INTEGRAL MEMBRANE TRANSPORT PROTEIN"/>
    <property type="match status" value="1"/>
</dbReference>
<dbReference type="GO" id="GO:0022857">
    <property type="term" value="F:transmembrane transporter activity"/>
    <property type="evidence" value="ECO:0007669"/>
    <property type="project" value="InterPro"/>
</dbReference>
<dbReference type="SUPFAM" id="SSF103473">
    <property type="entry name" value="MFS general substrate transporter"/>
    <property type="match status" value="1"/>
</dbReference>
<gene>
    <name evidence="9" type="ORF">HCA89_08390</name>
</gene>
<dbReference type="GO" id="GO:0005886">
    <property type="term" value="C:plasma membrane"/>
    <property type="evidence" value="ECO:0007669"/>
    <property type="project" value="UniProtKB-SubCell"/>
</dbReference>
<comment type="caution">
    <text evidence="9">The sequence shown here is derived from an EMBL/GenBank/DDBJ whole genome shotgun (WGS) entry which is preliminary data.</text>
</comment>
<protein>
    <submittedName>
        <fullName evidence="9">MFS transporter</fullName>
    </submittedName>
</protein>
<keyword evidence="2" id="KW-0813">Transport</keyword>
<comment type="subcellular location">
    <subcellularLocation>
        <location evidence="1">Cell membrane</location>
        <topology evidence="1">Multi-pass membrane protein</topology>
    </subcellularLocation>
</comment>
<evidence type="ECO:0000259" key="8">
    <source>
        <dbReference type="PROSITE" id="PS50850"/>
    </source>
</evidence>
<dbReference type="InterPro" id="IPR011701">
    <property type="entry name" value="MFS"/>
</dbReference>
<feature type="transmembrane region" description="Helical" evidence="7">
    <location>
        <begin position="101"/>
        <end position="120"/>
    </location>
</feature>
<keyword evidence="5 7" id="KW-1133">Transmembrane helix</keyword>
<dbReference type="InterPro" id="IPR036259">
    <property type="entry name" value="MFS_trans_sf"/>
</dbReference>
<dbReference type="AlphaFoldDB" id="A0AB73H9Q1"/>
<name>A0AB73H9Q1_LISIO</name>
<feature type="transmembrane region" description="Helical" evidence="7">
    <location>
        <begin position="141"/>
        <end position="160"/>
    </location>
</feature>
<evidence type="ECO:0000256" key="1">
    <source>
        <dbReference type="ARBA" id="ARBA00004651"/>
    </source>
</evidence>
<feature type="transmembrane region" description="Helical" evidence="7">
    <location>
        <begin position="12"/>
        <end position="36"/>
    </location>
</feature>
<keyword evidence="4 7" id="KW-0812">Transmembrane</keyword>
<evidence type="ECO:0000256" key="4">
    <source>
        <dbReference type="ARBA" id="ARBA00022692"/>
    </source>
</evidence>
<organism evidence="9 10">
    <name type="scientific">Listeria innocua</name>
    <dbReference type="NCBI Taxonomy" id="1642"/>
    <lineage>
        <taxon>Bacteria</taxon>
        <taxon>Bacillati</taxon>
        <taxon>Bacillota</taxon>
        <taxon>Bacilli</taxon>
        <taxon>Bacillales</taxon>
        <taxon>Listeriaceae</taxon>
        <taxon>Listeria</taxon>
    </lineage>
</organism>
<keyword evidence="6 7" id="KW-0472">Membrane</keyword>
<evidence type="ECO:0000313" key="10">
    <source>
        <dbReference type="Proteomes" id="UP000552309"/>
    </source>
</evidence>
<dbReference type="Pfam" id="PF07690">
    <property type="entry name" value="MFS_1"/>
    <property type="match status" value="2"/>
</dbReference>
<dbReference type="PROSITE" id="PS50850">
    <property type="entry name" value="MFS"/>
    <property type="match status" value="1"/>
</dbReference>
<dbReference type="PANTHER" id="PTHR23517">
    <property type="entry name" value="RESISTANCE PROTEIN MDTM, PUTATIVE-RELATED-RELATED"/>
    <property type="match status" value="1"/>
</dbReference>